<organism evidence="1 2">
    <name type="scientific">Papaver atlanticum</name>
    <dbReference type="NCBI Taxonomy" id="357466"/>
    <lineage>
        <taxon>Eukaryota</taxon>
        <taxon>Viridiplantae</taxon>
        <taxon>Streptophyta</taxon>
        <taxon>Embryophyta</taxon>
        <taxon>Tracheophyta</taxon>
        <taxon>Spermatophyta</taxon>
        <taxon>Magnoliopsida</taxon>
        <taxon>Ranunculales</taxon>
        <taxon>Papaveraceae</taxon>
        <taxon>Papaveroideae</taxon>
        <taxon>Papaver</taxon>
    </lineage>
</organism>
<accession>A0AAD4S1V6</accession>
<evidence type="ECO:0000313" key="1">
    <source>
        <dbReference type="EMBL" id="KAI3853546.1"/>
    </source>
</evidence>
<proteinExistence type="predicted"/>
<gene>
    <name evidence="1" type="ORF">MKW98_025063</name>
</gene>
<sequence length="70" mass="8366">IRDSQYYYIDMRESNKKLSGTPVPLEAEMWLMGIENEFDVTQVIKEKKLRLTLRLVSRRLTCPQIRAKHQ</sequence>
<name>A0AAD4S1V6_9MAGN</name>
<comment type="caution">
    <text evidence="1">The sequence shown here is derived from an EMBL/GenBank/DDBJ whole genome shotgun (WGS) entry which is preliminary data.</text>
</comment>
<protein>
    <submittedName>
        <fullName evidence="1">Uncharacterized protein</fullName>
    </submittedName>
</protein>
<dbReference type="AlphaFoldDB" id="A0AAD4S1V6"/>
<dbReference type="Proteomes" id="UP001202328">
    <property type="component" value="Unassembled WGS sequence"/>
</dbReference>
<dbReference type="EMBL" id="JAJJMB010015535">
    <property type="protein sequence ID" value="KAI3853546.1"/>
    <property type="molecule type" value="Genomic_DNA"/>
</dbReference>
<feature type="non-terminal residue" evidence="1">
    <location>
        <position position="1"/>
    </location>
</feature>
<reference evidence="1" key="1">
    <citation type="submission" date="2022-04" db="EMBL/GenBank/DDBJ databases">
        <title>A functionally conserved STORR gene fusion in Papaver species that diverged 16.8 million years ago.</title>
        <authorList>
            <person name="Catania T."/>
        </authorList>
    </citation>
    <scope>NUCLEOTIDE SEQUENCE</scope>
    <source>
        <strain evidence="1">S-188037</strain>
    </source>
</reference>
<keyword evidence="2" id="KW-1185">Reference proteome</keyword>
<evidence type="ECO:0000313" key="2">
    <source>
        <dbReference type="Proteomes" id="UP001202328"/>
    </source>
</evidence>